<dbReference type="Proteomes" id="UP001469553">
    <property type="component" value="Unassembled WGS sequence"/>
</dbReference>
<gene>
    <name evidence="1" type="ORF">AMECASPLE_038112</name>
</gene>
<dbReference type="EMBL" id="JAHRIP010035033">
    <property type="protein sequence ID" value="MEQ2293896.1"/>
    <property type="molecule type" value="Genomic_DNA"/>
</dbReference>
<reference evidence="1 2" key="1">
    <citation type="submission" date="2021-06" db="EMBL/GenBank/DDBJ databases">
        <authorList>
            <person name="Palmer J.M."/>
        </authorList>
    </citation>
    <scope>NUCLEOTIDE SEQUENCE [LARGE SCALE GENOMIC DNA]</scope>
    <source>
        <strain evidence="1 2">AS_MEX2019</strain>
        <tissue evidence="1">Muscle</tissue>
    </source>
</reference>
<evidence type="ECO:0000313" key="1">
    <source>
        <dbReference type="EMBL" id="MEQ2293896.1"/>
    </source>
</evidence>
<proteinExistence type="predicted"/>
<accession>A0ABV0YK96</accession>
<evidence type="ECO:0000313" key="2">
    <source>
        <dbReference type="Proteomes" id="UP001469553"/>
    </source>
</evidence>
<keyword evidence="2" id="KW-1185">Reference proteome</keyword>
<organism evidence="1 2">
    <name type="scientific">Ameca splendens</name>
    <dbReference type="NCBI Taxonomy" id="208324"/>
    <lineage>
        <taxon>Eukaryota</taxon>
        <taxon>Metazoa</taxon>
        <taxon>Chordata</taxon>
        <taxon>Craniata</taxon>
        <taxon>Vertebrata</taxon>
        <taxon>Euteleostomi</taxon>
        <taxon>Actinopterygii</taxon>
        <taxon>Neopterygii</taxon>
        <taxon>Teleostei</taxon>
        <taxon>Neoteleostei</taxon>
        <taxon>Acanthomorphata</taxon>
        <taxon>Ovalentaria</taxon>
        <taxon>Atherinomorphae</taxon>
        <taxon>Cyprinodontiformes</taxon>
        <taxon>Goodeidae</taxon>
        <taxon>Ameca</taxon>
    </lineage>
</organism>
<feature type="non-terminal residue" evidence="1">
    <location>
        <position position="1"/>
    </location>
</feature>
<protein>
    <submittedName>
        <fullName evidence="1">Uncharacterized protein</fullName>
    </submittedName>
</protein>
<sequence length="55" mass="6509">TLDTTTEIIAQQRKPGESLLFRLSFKGLLNSSWQRRSNKKVCSRQIVLHHKEWQD</sequence>
<feature type="non-terminal residue" evidence="1">
    <location>
        <position position="55"/>
    </location>
</feature>
<comment type="caution">
    <text evidence="1">The sequence shown here is derived from an EMBL/GenBank/DDBJ whole genome shotgun (WGS) entry which is preliminary data.</text>
</comment>
<name>A0ABV0YK96_9TELE</name>